<evidence type="ECO:0000256" key="1">
    <source>
        <dbReference type="ARBA" id="ARBA00010515"/>
    </source>
</evidence>
<dbReference type="InterPro" id="IPR013094">
    <property type="entry name" value="AB_hydrolase_3"/>
</dbReference>
<accession>A0ABN8EHF9</accession>
<evidence type="ECO:0000313" key="6">
    <source>
        <dbReference type="Proteomes" id="UP000838100"/>
    </source>
</evidence>
<dbReference type="PROSITE" id="PS01174">
    <property type="entry name" value="LIPASE_GDXG_SER"/>
    <property type="match status" value="1"/>
</dbReference>
<dbReference type="Pfam" id="PF07859">
    <property type="entry name" value="Abhydrolase_3"/>
    <property type="match status" value="1"/>
</dbReference>
<evidence type="ECO:0000256" key="2">
    <source>
        <dbReference type="ARBA" id="ARBA00022801"/>
    </source>
</evidence>
<dbReference type="InterPro" id="IPR002168">
    <property type="entry name" value="Lipase_GDXG_HIS_AS"/>
</dbReference>
<dbReference type="EMBL" id="CAKLPX010000001">
    <property type="protein sequence ID" value="CAH0991043.1"/>
    <property type="molecule type" value="Genomic_DNA"/>
</dbReference>
<dbReference type="EC" id="3.1.1.1" evidence="5"/>
<dbReference type="InterPro" id="IPR050300">
    <property type="entry name" value="GDXG_lipolytic_enzyme"/>
</dbReference>
<dbReference type="InterPro" id="IPR033140">
    <property type="entry name" value="Lipase_GDXG_put_SER_AS"/>
</dbReference>
<dbReference type="PROSITE" id="PS01173">
    <property type="entry name" value="LIPASE_GDXG_HIS"/>
    <property type="match status" value="1"/>
</dbReference>
<dbReference type="PANTHER" id="PTHR48081">
    <property type="entry name" value="AB HYDROLASE SUPERFAMILY PROTEIN C4A8.06C"/>
    <property type="match status" value="1"/>
</dbReference>
<keyword evidence="2 5" id="KW-0378">Hydrolase</keyword>
<protein>
    <submittedName>
        <fullName evidence="5">Carboxylesterase NlhH</fullName>
        <ecNumber evidence="5">3.1.1.1</ecNumber>
    </submittedName>
</protein>
<feature type="active site" evidence="3">
    <location>
        <position position="154"/>
    </location>
</feature>
<keyword evidence="6" id="KW-1185">Reference proteome</keyword>
<feature type="domain" description="Alpha/beta hydrolase fold-3" evidence="4">
    <location>
        <begin position="76"/>
        <end position="282"/>
    </location>
</feature>
<dbReference type="RefSeq" id="WP_237443705.1">
    <property type="nucleotide sequence ID" value="NZ_CAKLPX010000001.1"/>
</dbReference>
<comment type="similarity">
    <text evidence="1">Belongs to the 'GDXG' lipolytic enzyme family.</text>
</comment>
<dbReference type="PANTHER" id="PTHR48081:SF8">
    <property type="entry name" value="ALPHA_BETA HYDROLASE FOLD-3 DOMAIN-CONTAINING PROTEIN-RELATED"/>
    <property type="match status" value="1"/>
</dbReference>
<organism evidence="5 6">
    <name type="scientific">Sinobacterium norvegicum</name>
    <dbReference type="NCBI Taxonomy" id="1641715"/>
    <lineage>
        <taxon>Bacteria</taxon>
        <taxon>Pseudomonadati</taxon>
        <taxon>Pseudomonadota</taxon>
        <taxon>Gammaproteobacteria</taxon>
        <taxon>Cellvibrionales</taxon>
        <taxon>Spongiibacteraceae</taxon>
        <taxon>Sinobacterium</taxon>
    </lineage>
</organism>
<dbReference type="Gene3D" id="3.40.50.1820">
    <property type="entry name" value="alpha/beta hydrolase"/>
    <property type="match status" value="1"/>
</dbReference>
<dbReference type="GO" id="GO:0106435">
    <property type="term" value="F:carboxylesterase activity"/>
    <property type="evidence" value="ECO:0007669"/>
    <property type="project" value="UniProtKB-EC"/>
</dbReference>
<sequence length="304" mass="33410">MLDHDNQKIIDILSQMEFPSLATTTPEEYRRSMAPPNGSKQPVAQVTDTVISAVNNAELALRIYRPSEDNRLLPAVVYFHGGGFVVGDIDSHDSICRALANLAQAVIISVDYRLAPEHKFPAATEDGYQALQWVYDNHLPLAIDSDRISLAGDSAGANLATVTALLSRDRQGPKVQQQLLLYPCLDPSCQRPSFDEFGEGYFLGTEQMQWFWQHYLDDVEQQSQQPYVNPLFANLSGLPPATLITAGCDPLRDEGADYGKALSQAGVAVDYQCVEGQIHGFCSFIGILRQAQPAIEKLAAAINR</sequence>
<dbReference type="Proteomes" id="UP000838100">
    <property type="component" value="Unassembled WGS sequence"/>
</dbReference>
<dbReference type="SUPFAM" id="SSF53474">
    <property type="entry name" value="alpha/beta-Hydrolases"/>
    <property type="match status" value="1"/>
</dbReference>
<proteinExistence type="inferred from homology"/>
<name>A0ABN8EHF9_9GAMM</name>
<evidence type="ECO:0000259" key="4">
    <source>
        <dbReference type="Pfam" id="PF07859"/>
    </source>
</evidence>
<evidence type="ECO:0000313" key="5">
    <source>
        <dbReference type="EMBL" id="CAH0991043.1"/>
    </source>
</evidence>
<reference evidence="5" key="1">
    <citation type="submission" date="2021-12" db="EMBL/GenBank/DDBJ databases">
        <authorList>
            <person name="Rodrigo-Torres L."/>
            <person name="Arahal R. D."/>
            <person name="Lucena T."/>
        </authorList>
    </citation>
    <scope>NUCLEOTIDE SEQUENCE</scope>
    <source>
        <strain evidence="5">CECT 8267</strain>
    </source>
</reference>
<gene>
    <name evidence="5" type="primary">nlhH</name>
    <name evidence="5" type="ORF">SIN8267_01144</name>
</gene>
<evidence type="ECO:0000256" key="3">
    <source>
        <dbReference type="PROSITE-ProRule" id="PRU10038"/>
    </source>
</evidence>
<dbReference type="InterPro" id="IPR029058">
    <property type="entry name" value="AB_hydrolase_fold"/>
</dbReference>
<comment type="caution">
    <text evidence="5">The sequence shown here is derived from an EMBL/GenBank/DDBJ whole genome shotgun (WGS) entry which is preliminary data.</text>
</comment>